<name>Q252L5_CHLFF</name>
<protein>
    <submittedName>
        <fullName evidence="8">Aromatic amino acid aminotransferase</fullName>
    </submittedName>
</protein>
<dbReference type="EMBL" id="AP006861">
    <property type="protein sequence ID" value="BAE81773.1"/>
    <property type="molecule type" value="Genomic_DNA"/>
</dbReference>
<evidence type="ECO:0000256" key="3">
    <source>
        <dbReference type="ARBA" id="ARBA00011738"/>
    </source>
</evidence>
<sequence>MSFFNQLPMFAPDSILGLQKLFLEDERKEKVNLVIGSYVDPNKACGGFSCVRKAQFLFLEDEMNKGYLPISGLSSFNQEMEKLVFGHNVNSSFVVGVQALGGSGALHLGAKIFSMAYPSGKVYIPEQTWGNHVRIFSQQGLEILKYPYYSSESKTLVFDEMLSVLKAAPKHSLVLLQCCCHNPTGMDLDENMWTRLAELMKEHHLLPFFDTAYLGFGHGVEADRKPIEIFIDSGNAVFVAACASKNFSLYGERVGYFSAYSKVKDDLDKISSCLEEKIRGEYSSPPRHGAKIVSTILSDTSLKEEWLSELDSIRSSLGKARVRFVQAMRNHIGHSFDFILSQKGFFGYPGFSSEQVLFLRLEKGIYTTSGARFNLNGITDENIDYVVQSFSEAYQIS</sequence>
<dbReference type="Gene3D" id="3.40.640.10">
    <property type="entry name" value="Type I PLP-dependent aspartate aminotransferase-like (Major domain)"/>
    <property type="match status" value="1"/>
</dbReference>
<gene>
    <name evidence="8" type="primary">tyrB</name>
    <name evidence="8" type="ordered locus">CF1001</name>
</gene>
<dbReference type="InterPro" id="IPR015422">
    <property type="entry name" value="PyrdxlP-dep_Trfase_small"/>
</dbReference>
<reference evidence="8 9" key="1">
    <citation type="journal article" date="2006" name="DNA Res.">
        <title>Genome sequence of the cat pathogen, Chlamydophila felis.</title>
        <authorList>
            <person name="Azuma Y."/>
            <person name="Hirakawa H."/>
            <person name="Yamashita A."/>
            <person name="Cai Y."/>
            <person name="Rahman M.A."/>
            <person name="Suzuki H."/>
            <person name="Mitaku S."/>
            <person name="Toh H."/>
            <person name="Goto S."/>
            <person name="Murakami T."/>
            <person name="Sugi K."/>
            <person name="Hayashi H."/>
            <person name="Fukushi H."/>
            <person name="Hattori M."/>
            <person name="Kuhara S."/>
            <person name="Shirai M."/>
        </authorList>
    </citation>
    <scope>NUCLEOTIDE SEQUENCE [LARGE SCALE GENOMIC DNA]</scope>
    <source>
        <strain evidence="8 9">Fe/C-56</strain>
    </source>
</reference>
<evidence type="ECO:0000256" key="4">
    <source>
        <dbReference type="ARBA" id="ARBA00022576"/>
    </source>
</evidence>
<dbReference type="eggNOG" id="COG1448">
    <property type="taxonomic scope" value="Bacteria"/>
</dbReference>
<dbReference type="InterPro" id="IPR015424">
    <property type="entry name" value="PyrdxlP-dep_Trfase"/>
</dbReference>
<dbReference type="Proteomes" id="UP000001260">
    <property type="component" value="Chromosome"/>
</dbReference>
<evidence type="ECO:0000313" key="9">
    <source>
        <dbReference type="Proteomes" id="UP000001260"/>
    </source>
</evidence>
<dbReference type="Pfam" id="PF00155">
    <property type="entry name" value="Aminotran_1_2"/>
    <property type="match status" value="1"/>
</dbReference>
<evidence type="ECO:0000256" key="6">
    <source>
        <dbReference type="ARBA" id="ARBA00022898"/>
    </source>
</evidence>
<evidence type="ECO:0000256" key="2">
    <source>
        <dbReference type="ARBA" id="ARBA00007441"/>
    </source>
</evidence>
<dbReference type="GO" id="GO:0006520">
    <property type="term" value="P:amino acid metabolic process"/>
    <property type="evidence" value="ECO:0007669"/>
    <property type="project" value="InterPro"/>
</dbReference>
<dbReference type="STRING" id="264202.CF1001"/>
<dbReference type="InterPro" id="IPR004839">
    <property type="entry name" value="Aminotransferase_I/II_large"/>
</dbReference>
<dbReference type="RefSeq" id="WP_011458546.1">
    <property type="nucleotide sequence ID" value="NC_007899.1"/>
</dbReference>
<proteinExistence type="inferred from homology"/>
<dbReference type="HOGENOM" id="CLU_032440_1_2_0"/>
<evidence type="ECO:0000313" key="8">
    <source>
        <dbReference type="EMBL" id="BAE81773.1"/>
    </source>
</evidence>
<dbReference type="KEGG" id="cfe:CF1001"/>
<comment type="subunit">
    <text evidence="3">Homodimer.</text>
</comment>
<dbReference type="GO" id="GO:0030170">
    <property type="term" value="F:pyridoxal phosphate binding"/>
    <property type="evidence" value="ECO:0007669"/>
    <property type="project" value="InterPro"/>
</dbReference>
<dbReference type="NCBIfam" id="NF006719">
    <property type="entry name" value="PRK09257.1"/>
    <property type="match status" value="1"/>
</dbReference>
<organism evidence="8 9">
    <name type="scientific">Chlamydia felis (strain Fe/C-56)</name>
    <name type="common">Chlamydophila felis</name>
    <dbReference type="NCBI Taxonomy" id="264202"/>
    <lineage>
        <taxon>Bacteria</taxon>
        <taxon>Pseudomonadati</taxon>
        <taxon>Chlamydiota</taxon>
        <taxon>Chlamydiia</taxon>
        <taxon>Chlamydiales</taxon>
        <taxon>Chlamydiaceae</taxon>
        <taxon>Chlamydia/Chlamydophila group</taxon>
        <taxon>Chlamydia</taxon>
    </lineage>
</organism>
<dbReference type="GO" id="GO:0008483">
    <property type="term" value="F:transaminase activity"/>
    <property type="evidence" value="ECO:0007669"/>
    <property type="project" value="UniProtKB-KW"/>
</dbReference>
<comment type="cofactor">
    <cofactor evidence="1">
        <name>pyridoxal 5'-phosphate</name>
        <dbReference type="ChEBI" id="CHEBI:597326"/>
    </cofactor>
</comment>
<dbReference type="Gene3D" id="3.90.1150.10">
    <property type="entry name" value="Aspartate Aminotransferase, domain 1"/>
    <property type="match status" value="1"/>
</dbReference>
<keyword evidence="9" id="KW-1185">Reference proteome</keyword>
<dbReference type="AlphaFoldDB" id="Q252L5"/>
<accession>Q252L5</accession>
<dbReference type="SUPFAM" id="SSF53383">
    <property type="entry name" value="PLP-dependent transferases"/>
    <property type="match status" value="1"/>
</dbReference>
<dbReference type="InterPro" id="IPR000796">
    <property type="entry name" value="Asp_trans"/>
</dbReference>
<dbReference type="InterPro" id="IPR015421">
    <property type="entry name" value="PyrdxlP-dep_Trfase_major"/>
</dbReference>
<feature type="domain" description="Aminotransferase class I/classII large" evidence="7">
    <location>
        <begin position="29"/>
        <end position="389"/>
    </location>
</feature>
<dbReference type="PANTHER" id="PTHR11879:SF22">
    <property type="entry name" value="ASPARTATE AMINOTRANSFERASE, MITOCHONDRIAL"/>
    <property type="match status" value="1"/>
</dbReference>
<evidence type="ECO:0000256" key="1">
    <source>
        <dbReference type="ARBA" id="ARBA00001933"/>
    </source>
</evidence>
<dbReference type="GO" id="GO:0042802">
    <property type="term" value="F:identical protein binding"/>
    <property type="evidence" value="ECO:0007669"/>
    <property type="project" value="TreeGrafter"/>
</dbReference>
<keyword evidence="5" id="KW-0808">Transferase</keyword>
<evidence type="ECO:0000256" key="5">
    <source>
        <dbReference type="ARBA" id="ARBA00022679"/>
    </source>
</evidence>
<dbReference type="CDD" id="cd00609">
    <property type="entry name" value="AAT_like"/>
    <property type="match status" value="1"/>
</dbReference>
<evidence type="ECO:0000259" key="7">
    <source>
        <dbReference type="Pfam" id="PF00155"/>
    </source>
</evidence>
<keyword evidence="4 8" id="KW-0032">Aminotransferase</keyword>
<dbReference type="PANTHER" id="PTHR11879">
    <property type="entry name" value="ASPARTATE AMINOTRANSFERASE"/>
    <property type="match status" value="1"/>
</dbReference>
<dbReference type="PRINTS" id="PR00799">
    <property type="entry name" value="TRANSAMINASE"/>
</dbReference>
<comment type="similarity">
    <text evidence="2">Belongs to the class-I pyridoxal-phosphate-dependent aminotransferase family.</text>
</comment>
<keyword evidence="6" id="KW-0663">Pyridoxal phosphate</keyword>
<dbReference type="OrthoDB" id="9766445at2"/>